<dbReference type="InterPro" id="IPR039424">
    <property type="entry name" value="SBP_5"/>
</dbReference>
<accession>A0A7X6PLS5</accession>
<dbReference type="EMBL" id="JAAZHI010000061">
    <property type="protein sequence ID" value="NLA55251.1"/>
    <property type="molecule type" value="Genomic_DNA"/>
</dbReference>
<dbReference type="PANTHER" id="PTHR30290">
    <property type="entry name" value="PERIPLASMIC BINDING COMPONENT OF ABC TRANSPORTER"/>
    <property type="match status" value="1"/>
</dbReference>
<organism evidence="2 3">
    <name type="scientific">Corynebacterium humireducens</name>
    <dbReference type="NCBI Taxonomy" id="1223514"/>
    <lineage>
        <taxon>Bacteria</taxon>
        <taxon>Bacillati</taxon>
        <taxon>Actinomycetota</taxon>
        <taxon>Actinomycetes</taxon>
        <taxon>Mycobacteriales</taxon>
        <taxon>Corynebacteriaceae</taxon>
        <taxon>Corynebacterium</taxon>
    </lineage>
</organism>
<evidence type="ECO:0000259" key="1">
    <source>
        <dbReference type="Pfam" id="PF00496"/>
    </source>
</evidence>
<gene>
    <name evidence="2" type="ORF">GX859_02955</name>
</gene>
<dbReference type="SUPFAM" id="SSF53850">
    <property type="entry name" value="Periplasmic binding protein-like II"/>
    <property type="match status" value="1"/>
</dbReference>
<reference evidence="2 3" key="1">
    <citation type="journal article" date="2020" name="Biotechnol. Biofuels">
        <title>New insights from the biogas microbiome by comprehensive genome-resolved metagenomics of nearly 1600 species originating from multiple anaerobic digesters.</title>
        <authorList>
            <person name="Campanaro S."/>
            <person name="Treu L."/>
            <person name="Rodriguez-R L.M."/>
            <person name="Kovalovszki A."/>
            <person name="Ziels R.M."/>
            <person name="Maus I."/>
            <person name="Zhu X."/>
            <person name="Kougias P.G."/>
            <person name="Basile A."/>
            <person name="Luo G."/>
            <person name="Schluter A."/>
            <person name="Konstantinidis K.T."/>
            <person name="Angelidaki I."/>
        </authorList>
    </citation>
    <scope>NUCLEOTIDE SEQUENCE [LARGE SCALE GENOMIC DNA]</scope>
    <source>
        <strain evidence="2">AS15tlH2ME_198</strain>
    </source>
</reference>
<dbReference type="CDD" id="cd08500">
    <property type="entry name" value="PBP2_NikA_DppA_OppA_like_4"/>
    <property type="match status" value="1"/>
</dbReference>
<dbReference type="Gene3D" id="3.40.190.10">
    <property type="entry name" value="Periplasmic binding protein-like II"/>
    <property type="match status" value="1"/>
</dbReference>
<dbReference type="GO" id="GO:0015833">
    <property type="term" value="P:peptide transport"/>
    <property type="evidence" value="ECO:0007669"/>
    <property type="project" value="TreeGrafter"/>
</dbReference>
<dbReference type="Proteomes" id="UP000557899">
    <property type="component" value="Unassembled WGS sequence"/>
</dbReference>
<proteinExistence type="predicted"/>
<dbReference type="PANTHER" id="PTHR30290:SF62">
    <property type="entry name" value="OLIGOPEPTIDE ABC TRANSPORTER, PERIPLASMIC OLIGOPEPTIDE-BINDING PROTEIN"/>
    <property type="match status" value="1"/>
</dbReference>
<name>A0A7X6PLS5_9CORY</name>
<evidence type="ECO:0000313" key="3">
    <source>
        <dbReference type="Proteomes" id="UP000557899"/>
    </source>
</evidence>
<evidence type="ECO:0000313" key="2">
    <source>
        <dbReference type="EMBL" id="NLA55251.1"/>
    </source>
</evidence>
<dbReference type="Pfam" id="PF00496">
    <property type="entry name" value="SBP_bac_5"/>
    <property type="match status" value="1"/>
</dbReference>
<comment type="caution">
    <text evidence="2">The sequence shown here is derived from an EMBL/GenBank/DDBJ whole genome shotgun (WGS) entry which is preliminary data.</text>
</comment>
<sequence length="537" mass="61806">MWGRDAKTILPNLASSWEMNEEGTELTFHLRQGVRWSDGEPFNADDIMFWFEDVVLNEELTPAFPSWLRSGGEPCTMEKIDDYTVKFTFAAPAGLIMDSLAFNGNSIINYPRHYLERFHINYADEAELNQMIEERGFEEWFQLFGAEVNPSQNPDLPTLRPWKLVTRNWTTTATAERNPYYWKVDTEGKQLPYFDQVFWNIVSSVDLIPLRIVSGEVDMQAMYIGFPNYTLLMENREAGDYNVFLWDPGLSGSTMFVNQTRTPADEVRDLLRQRDFRVALSKAMNRDEFNELFYFGLAQNVLTLYPQALAEDPEVQDLFAYDVEEANRLLASVGLDQRDGEGMRMLPSGQQLTLRLFGHAAYPIHRDVAEVEAQFLNEVGLRTTIEFVAGELWTPRLQTSDYDILCYDADYAPGNLFWLAYPRSIFPVDLSTYWASLWGWYYATNGQNGEQHEGEAAGLVDLWEQVKITVDRAERQQLVDEGFRVQVANLWTIPIFGGDISPCVVKNGFRNVPEVGSLAYPVYSPKIYNPEHFYMQA</sequence>
<dbReference type="InterPro" id="IPR000914">
    <property type="entry name" value="SBP_5_dom"/>
</dbReference>
<feature type="domain" description="Solute-binding protein family 5" evidence="1">
    <location>
        <begin position="9"/>
        <end position="405"/>
    </location>
</feature>
<dbReference type="GO" id="GO:1904680">
    <property type="term" value="F:peptide transmembrane transporter activity"/>
    <property type="evidence" value="ECO:0007669"/>
    <property type="project" value="TreeGrafter"/>
</dbReference>
<dbReference type="Gene3D" id="3.10.105.10">
    <property type="entry name" value="Dipeptide-binding Protein, Domain 3"/>
    <property type="match status" value="1"/>
</dbReference>
<dbReference type="AlphaFoldDB" id="A0A7X6PLS5"/>
<protein>
    <submittedName>
        <fullName evidence="2">ABC transporter substrate-binding protein</fullName>
    </submittedName>
</protein>